<organism evidence="5">
    <name type="scientific">Talaromyces marneffei PM1</name>
    <dbReference type="NCBI Taxonomy" id="1077442"/>
    <lineage>
        <taxon>Eukaryota</taxon>
        <taxon>Fungi</taxon>
        <taxon>Dikarya</taxon>
        <taxon>Ascomycota</taxon>
        <taxon>Pezizomycotina</taxon>
        <taxon>Eurotiomycetes</taxon>
        <taxon>Eurotiomycetidae</taxon>
        <taxon>Eurotiales</taxon>
        <taxon>Trichocomaceae</taxon>
        <taxon>Talaromyces</taxon>
        <taxon>Talaromyces sect. Talaromyces</taxon>
    </lineage>
</organism>
<feature type="compositionally biased region" description="Acidic residues" evidence="2">
    <location>
        <begin position="45"/>
        <end position="69"/>
    </location>
</feature>
<evidence type="ECO:0000259" key="4">
    <source>
        <dbReference type="PROSITE" id="PS50157"/>
    </source>
</evidence>
<feature type="compositionally biased region" description="Basic and acidic residues" evidence="2">
    <location>
        <begin position="1"/>
        <end position="14"/>
    </location>
</feature>
<evidence type="ECO:0000313" key="5">
    <source>
        <dbReference type="EMBL" id="KFX41220.1"/>
    </source>
</evidence>
<proteinExistence type="predicted"/>
<name>A0A093UMP1_TALMA</name>
<keyword evidence="3" id="KW-0472">Membrane</keyword>
<dbReference type="GO" id="GO:0008270">
    <property type="term" value="F:zinc ion binding"/>
    <property type="evidence" value="ECO:0007669"/>
    <property type="project" value="UniProtKB-KW"/>
</dbReference>
<keyword evidence="3" id="KW-1133">Transmembrane helix</keyword>
<evidence type="ECO:0000256" key="3">
    <source>
        <dbReference type="SAM" id="Phobius"/>
    </source>
</evidence>
<reference key="1">
    <citation type="journal article" date="2014" name="PLoS Genet.">
        <title>Signature Gene Expression Reveals Novel Clues to the Molecular Mechanisms of Dimorphic Transition in Penicillium marneffei.</title>
        <authorList>
            <person name="Yang E."/>
            <person name="Wang G."/>
            <person name="Cai J."/>
            <person name="Woo P.C."/>
            <person name="Lau S.K."/>
            <person name="Yuen K.-Y."/>
            <person name="Chow W.-N."/>
            <person name="Lin X."/>
        </authorList>
    </citation>
    <scope>NUCLEOTIDE SEQUENCE [LARGE SCALE GENOMIC DNA]</scope>
    <source>
        <strain>PM1</strain>
    </source>
</reference>
<dbReference type="PROSITE" id="PS00028">
    <property type="entry name" value="ZINC_FINGER_C2H2_1"/>
    <property type="match status" value="1"/>
</dbReference>
<dbReference type="Pfam" id="PF11917">
    <property type="entry name" value="DUF3435"/>
    <property type="match status" value="1"/>
</dbReference>
<gene>
    <name evidence="5" type="ORF">GQ26_0660110</name>
</gene>
<keyword evidence="1" id="KW-0479">Metal-binding</keyword>
<keyword evidence="3" id="KW-0812">Transmembrane</keyword>
<dbReference type="EMBL" id="JPOX01000066">
    <property type="protein sequence ID" value="KFX41220.1"/>
    <property type="molecule type" value="Genomic_DNA"/>
</dbReference>
<keyword evidence="1" id="KW-0863">Zinc-finger</keyword>
<feature type="region of interest" description="Disordered" evidence="2">
    <location>
        <begin position="666"/>
        <end position="711"/>
    </location>
</feature>
<dbReference type="AlphaFoldDB" id="A0A093UMP1"/>
<protein>
    <submittedName>
        <fullName evidence="5">Zinc finger and BTB domain-containing protein 17</fullName>
    </submittedName>
</protein>
<keyword evidence="1" id="KW-0862">Zinc</keyword>
<accession>A0A093UMP1</accession>
<dbReference type="SUPFAM" id="SSF57667">
    <property type="entry name" value="beta-beta-alpha zinc fingers"/>
    <property type="match status" value="1"/>
</dbReference>
<feature type="region of interest" description="Disordered" evidence="2">
    <location>
        <begin position="101"/>
        <end position="123"/>
    </location>
</feature>
<evidence type="ECO:0000256" key="1">
    <source>
        <dbReference type="PROSITE-ProRule" id="PRU00042"/>
    </source>
</evidence>
<feature type="transmembrane region" description="Helical" evidence="3">
    <location>
        <begin position="266"/>
        <end position="286"/>
    </location>
</feature>
<dbReference type="PANTHER" id="PTHR37535">
    <property type="entry name" value="FLUG DOMAIN PROTEIN"/>
    <property type="match status" value="1"/>
</dbReference>
<feature type="transmembrane region" description="Helical" evidence="3">
    <location>
        <begin position="341"/>
        <end position="362"/>
    </location>
</feature>
<dbReference type="InterPro" id="IPR021842">
    <property type="entry name" value="DUF3435"/>
</dbReference>
<dbReference type="PROSITE" id="PS50157">
    <property type="entry name" value="ZINC_FINGER_C2H2_2"/>
    <property type="match status" value="1"/>
</dbReference>
<feature type="transmembrane region" description="Helical" evidence="3">
    <location>
        <begin position="422"/>
        <end position="443"/>
    </location>
</feature>
<feature type="compositionally biased region" description="Basic and acidic residues" evidence="2">
    <location>
        <begin position="675"/>
        <end position="711"/>
    </location>
</feature>
<comment type="caution">
    <text evidence="5">The sequence shown here is derived from an EMBL/GenBank/DDBJ whole genome shotgun (WGS) entry which is preliminary data.</text>
</comment>
<feature type="compositionally biased region" description="Polar residues" evidence="2">
    <location>
        <begin position="15"/>
        <end position="26"/>
    </location>
</feature>
<dbReference type="HOGENOM" id="CLU_015282_1_0_1"/>
<feature type="domain" description="C2H2-type" evidence="4">
    <location>
        <begin position="718"/>
        <end position="746"/>
    </location>
</feature>
<evidence type="ECO:0000256" key="2">
    <source>
        <dbReference type="SAM" id="MobiDB-lite"/>
    </source>
</evidence>
<dbReference type="SMART" id="SM00355">
    <property type="entry name" value="ZnF_C2H2"/>
    <property type="match status" value="2"/>
</dbReference>
<dbReference type="PANTHER" id="PTHR37535:SF2">
    <property type="entry name" value="FINGER DOMAIN PROTEIN, PUTATIVE (AFU_ORTHOLOGUE AFUA_6G09300)-RELATED"/>
    <property type="match status" value="1"/>
</dbReference>
<feature type="region of interest" description="Disordered" evidence="2">
    <location>
        <begin position="1"/>
        <end position="69"/>
    </location>
</feature>
<dbReference type="InterPro" id="IPR036236">
    <property type="entry name" value="Znf_C2H2_sf"/>
</dbReference>
<dbReference type="InterPro" id="IPR013087">
    <property type="entry name" value="Znf_C2H2_type"/>
</dbReference>
<sequence length="774" mass="90062">MARAWYHDSDDSVKDNSSTESISSDTDLTEPENGCASETDQTDSGAEDSDVDLSETQDETFSDADSMEYDDENITDAEESGTLSHQSLSTKELTISINQRYEDPADNPTQNLSDIDPDFNKSGNTKKLRSRVVDRWHRFCKVKVREKCHRLNWSKPEAALRRASADWLYRFLHWCCRLRHGKDNRVCKGYGSADSLKTDWKYLRVYYQATKKRKMKKSMAVRLRTGIAQLIVEFKLRTQPRKNDPVYIEDMIPFNETILRTQEKRFYLGIQRIMLCLVLMLGLFTAGRKTAILKLQYKHLRLSLQRNPHGGPPVLSIDIEPEYIKTLLGIKALNTFSFPEIIYGVSLVFSPHVFIMGLLFHARAFQANIRSMDDMRRLFVMRGCQQLELPLKKEMDEYYLFCKVEEIDGEPRIVRDQPMSDGVFYAAIKSISFIMGLLCVFFYHQFRYGTGKMLDKTGWISDSARNLIMHHADTSTFVKHYRPRNHTQMQQVVFGMDEDEPWDRALNSMNRNKDKRRPRFLDDTEKAFVESEPELQEAIRELDFLQDNYEQNPIPELASEVAQAQKRVLNTRQRLRYKRLAQVRREFGPKQAVVDTNGQLDGTILPEDDAAEEAPLDDDMPVLQATVVEKLTTVPTVWTLEGEWKRRSEAVDAIIPYCDFREGGPLRGRPKRKRNISDDDAKERALKKSKEEKNDKISIAKTKHEQEQEHIRTAKKPRICFQCGKKFTQHQSLLRHFRPKHLNDQVCNFCADGMEYLERMHWQNHAAAVHRLKT</sequence>
<reference evidence="5" key="2">
    <citation type="journal article" date="2014" name="PLoS Genet.">
        <title>Signature gene expression reveals novel clues to the molecular mechanisms of dimorphic transition in Penicillium marneffei.</title>
        <authorList>
            <person name="Yang E."/>
            <person name="Wang G."/>
            <person name="Cai J."/>
            <person name="Woo P.C."/>
            <person name="Lau S.K."/>
            <person name="Yuen K.-Y."/>
            <person name="Chow W.-N."/>
            <person name="Lin X."/>
        </authorList>
    </citation>
    <scope>NUCLEOTIDE SEQUENCE</scope>
    <source>
        <strain evidence="5">PM1</strain>
    </source>
</reference>